<reference evidence="12 13" key="1">
    <citation type="submission" date="2018-08" db="EMBL/GenBank/DDBJ databases">
        <title>A genome reference for cultivated species of the human gut microbiota.</title>
        <authorList>
            <person name="Zou Y."/>
            <person name="Xue W."/>
            <person name="Luo G."/>
        </authorList>
    </citation>
    <scope>NUCLEOTIDE SEQUENCE [LARGE SCALE GENOMIC DNA]</scope>
    <source>
        <strain evidence="12 13">AF19-21</strain>
    </source>
</reference>
<dbReference type="CDD" id="cd12912">
    <property type="entry name" value="PDC2_MCP_like"/>
    <property type="match status" value="1"/>
</dbReference>
<dbReference type="Proteomes" id="UP000261111">
    <property type="component" value="Unassembled WGS sequence"/>
</dbReference>
<feature type="domain" description="Methyl-accepting transducer" evidence="10">
    <location>
        <begin position="430"/>
        <end position="659"/>
    </location>
</feature>
<dbReference type="AlphaFoldDB" id="A0A3E2WX31"/>
<dbReference type="GeneID" id="93335966"/>
<comment type="similarity">
    <text evidence="7">Belongs to the methyl-accepting chemotaxis (MCP) protein family.</text>
</comment>
<dbReference type="SMART" id="SM00283">
    <property type="entry name" value="MA"/>
    <property type="match status" value="1"/>
</dbReference>
<dbReference type="Pfam" id="PF00015">
    <property type="entry name" value="MCPsignal"/>
    <property type="match status" value="1"/>
</dbReference>
<dbReference type="SUPFAM" id="SSF58104">
    <property type="entry name" value="Methyl-accepting chemotaxis protein (MCP) signaling domain"/>
    <property type="match status" value="1"/>
</dbReference>
<dbReference type="RefSeq" id="WP_117440807.1">
    <property type="nucleotide sequence ID" value="NZ_QVIA01000008.1"/>
</dbReference>
<dbReference type="InterPro" id="IPR003660">
    <property type="entry name" value="HAMP_dom"/>
</dbReference>
<dbReference type="GO" id="GO:0007165">
    <property type="term" value="P:signal transduction"/>
    <property type="evidence" value="ECO:0007669"/>
    <property type="project" value="UniProtKB-KW"/>
</dbReference>
<dbReference type="GO" id="GO:0005886">
    <property type="term" value="C:plasma membrane"/>
    <property type="evidence" value="ECO:0007669"/>
    <property type="project" value="UniProtKB-SubCell"/>
</dbReference>
<dbReference type="InterPro" id="IPR033479">
    <property type="entry name" value="dCache_1"/>
</dbReference>
<name>A0A3E2WX31_9FIRM</name>
<dbReference type="SMART" id="SM00304">
    <property type="entry name" value="HAMP"/>
    <property type="match status" value="2"/>
</dbReference>
<evidence type="ECO:0000313" key="13">
    <source>
        <dbReference type="Proteomes" id="UP000261111"/>
    </source>
</evidence>
<dbReference type="PROSITE" id="PS50111">
    <property type="entry name" value="CHEMOTAXIS_TRANSDUC_2"/>
    <property type="match status" value="1"/>
</dbReference>
<proteinExistence type="inferred from homology"/>
<evidence type="ECO:0000259" key="11">
    <source>
        <dbReference type="PROSITE" id="PS50885"/>
    </source>
</evidence>
<feature type="transmembrane region" description="Helical" evidence="9">
    <location>
        <begin position="304"/>
        <end position="324"/>
    </location>
</feature>
<dbReference type="Pfam" id="PF02743">
    <property type="entry name" value="dCache_1"/>
    <property type="match status" value="1"/>
</dbReference>
<dbReference type="InterPro" id="IPR051310">
    <property type="entry name" value="MCP_chemotaxis"/>
</dbReference>
<dbReference type="InterPro" id="IPR004089">
    <property type="entry name" value="MCPsignal_dom"/>
</dbReference>
<dbReference type="Gene3D" id="1.10.287.950">
    <property type="entry name" value="Methyl-accepting chemotaxis protein"/>
    <property type="match status" value="1"/>
</dbReference>
<dbReference type="GO" id="GO:0006935">
    <property type="term" value="P:chemotaxis"/>
    <property type="evidence" value="ECO:0007669"/>
    <property type="project" value="UniProtKB-KW"/>
</dbReference>
<dbReference type="PANTHER" id="PTHR43531:SF11">
    <property type="entry name" value="METHYL-ACCEPTING CHEMOTAXIS PROTEIN 3"/>
    <property type="match status" value="1"/>
</dbReference>
<dbReference type="EMBL" id="QVIA01000008">
    <property type="protein sequence ID" value="RGC32623.1"/>
    <property type="molecule type" value="Genomic_DNA"/>
</dbReference>
<evidence type="ECO:0000256" key="7">
    <source>
        <dbReference type="ARBA" id="ARBA00029447"/>
    </source>
</evidence>
<keyword evidence="2" id="KW-1003">Cell membrane</keyword>
<keyword evidence="3" id="KW-0145">Chemotaxis</keyword>
<dbReference type="CDD" id="cd06225">
    <property type="entry name" value="HAMP"/>
    <property type="match status" value="1"/>
</dbReference>
<dbReference type="Pfam" id="PF00672">
    <property type="entry name" value="HAMP"/>
    <property type="match status" value="1"/>
</dbReference>
<evidence type="ECO:0000256" key="4">
    <source>
        <dbReference type="ARBA" id="ARBA00022692"/>
    </source>
</evidence>
<evidence type="ECO:0000256" key="6">
    <source>
        <dbReference type="ARBA" id="ARBA00023136"/>
    </source>
</evidence>
<evidence type="ECO:0000259" key="10">
    <source>
        <dbReference type="PROSITE" id="PS50111"/>
    </source>
</evidence>
<keyword evidence="5 9" id="KW-1133">Transmembrane helix</keyword>
<accession>A0A3E2WX31</accession>
<organism evidence="12 13">
    <name type="scientific">Hungatella hathewayi</name>
    <dbReference type="NCBI Taxonomy" id="154046"/>
    <lineage>
        <taxon>Bacteria</taxon>
        <taxon>Bacillati</taxon>
        <taxon>Bacillota</taxon>
        <taxon>Clostridia</taxon>
        <taxon>Lachnospirales</taxon>
        <taxon>Lachnospiraceae</taxon>
        <taxon>Hungatella</taxon>
    </lineage>
</organism>
<dbReference type="Gene3D" id="3.30.450.20">
    <property type="entry name" value="PAS domain"/>
    <property type="match status" value="2"/>
</dbReference>
<keyword evidence="8" id="KW-0807">Transducer</keyword>
<comment type="subcellular location">
    <subcellularLocation>
        <location evidence="1">Cell membrane</location>
        <topology evidence="1">Multi-pass membrane protein</topology>
    </subcellularLocation>
</comment>
<dbReference type="CDD" id="cd18773">
    <property type="entry name" value="PDC1_HK_sensor"/>
    <property type="match status" value="1"/>
</dbReference>
<feature type="domain" description="HAMP" evidence="11">
    <location>
        <begin position="328"/>
        <end position="380"/>
    </location>
</feature>
<evidence type="ECO:0000256" key="2">
    <source>
        <dbReference type="ARBA" id="ARBA00022475"/>
    </source>
</evidence>
<evidence type="ECO:0000256" key="9">
    <source>
        <dbReference type="SAM" id="Phobius"/>
    </source>
</evidence>
<evidence type="ECO:0000256" key="3">
    <source>
        <dbReference type="ARBA" id="ARBA00022500"/>
    </source>
</evidence>
<dbReference type="Gene3D" id="6.10.340.10">
    <property type="match status" value="1"/>
</dbReference>
<evidence type="ECO:0000256" key="5">
    <source>
        <dbReference type="ARBA" id="ARBA00022989"/>
    </source>
</evidence>
<gene>
    <name evidence="12" type="ORF">DWX41_08640</name>
</gene>
<sequence>MIKKRRNSKTQKSRSISAKLNTSIVIILVPLLAVLTVVSCGVAVRSIKSLSDKILNTQSDYAVSIVDDFFSSKEAAVSMFETNEELQEYFRSISTPQDIEAYPGKEELTVHLSEILEKMAGENAQEAWLADDRTDRFLLSTGRIVPSSLKDLPWYETVLSSKAAAISEPYQDPATDHSIISIVAPVFDAQTDHVIGFIGLDVFLDSLADSLSQIHVGENGYLELISNSSDYIYSNDPTATGKNVTELDISEQYKTNVLNKNTGSMEFEYEGIDYVSMSRVSRTTGWLAIATLPVSEVNAPRNRLITVLAVVSILIIALLIFVILKTVRRLVKPLADISADMHSFSEGRLSIDIDIHGNDEIGLLADSIRSSTHTLREMILDLAHVLKEISDGNLNVDVTGHYTGDFAAIREALEQILLSLNNALGQINIAADQVSSGAEQVSTSAQELSLGASEQAGSVEELAVTVSEISRHVSQNARNALEASRDAGAVKNEADAGNQQMQELLAAMENIVSSSRKIRKILKTIEEIAFQTNILSLNASVEAARAGAAGKGFAVVAEEIRSLAAKSAQASTNTNTLINDSLTAAEAGSKIAAETAQAMQKVMEGVDKVAASITSISSASQDQSDSIRQVTSGINQISDIIQTNSATAEESAAASEELSAQAQLLKELAGRFSLRELE</sequence>
<keyword evidence="4 9" id="KW-0812">Transmembrane</keyword>
<evidence type="ECO:0000313" key="12">
    <source>
        <dbReference type="EMBL" id="RGC32623.1"/>
    </source>
</evidence>
<keyword evidence="6 9" id="KW-0472">Membrane</keyword>
<feature type="domain" description="HAMP" evidence="11">
    <location>
        <begin position="381"/>
        <end position="425"/>
    </location>
</feature>
<comment type="caution">
    <text evidence="12">The sequence shown here is derived from an EMBL/GenBank/DDBJ whole genome shotgun (WGS) entry which is preliminary data.</text>
</comment>
<evidence type="ECO:0000256" key="1">
    <source>
        <dbReference type="ARBA" id="ARBA00004651"/>
    </source>
</evidence>
<protein>
    <submittedName>
        <fullName evidence="12">Methyl-accepting chemotaxis protein</fullName>
    </submittedName>
</protein>
<dbReference type="Pfam" id="PF18947">
    <property type="entry name" value="HAMP_2"/>
    <property type="match status" value="1"/>
</dbReference>
<dbReference type="GO" id="GO:0004888">
    <property type="term" value="F:transmembrane signaling receptor activity"/>
    <property type="evidence" value="ECO:0007669"/>
    <property type="project" value="TreeGrafter"/>
</dbReference>
<evidence type="ECO:0000256" key="8">
    <source>
        <dbReference type="PROSITE-ProRule" id="PRU00284"/>
    </source>
</evidence>
<dbReference type="PANTHER" id="PTHR43531">
    <property type="entry name" value="PROTEIN ICFG"/>
    <property type="match status" value="1"/>
</dbReference>
<dbReference type="PROSITE" id="PS50885">
    <property type="entry name" value="HAMP"/>
    <property type="match status" value="2"/>
</dbReference>